<dbReference type="Proteomes" id="UP001211005">
    <property type="component" value="Chromosome"/>
</dbReference>
<protein>
    <submittedName>
        <fullName evidence="1">Pentapeptide repeat-containing protein</fullName>
    </submittedName>
</protein>
<gene>
    <name evidence="1" type="ORF">O3303_15370</name>
</gene>
<name>A0ABY7LP05_9BACT</name>
<dbReference type="EMBL" id="CP114767">
    <property type="protein sequence ID" value="WBA41191.1"/>
    <property type="molecule type" value="Genomic_DNA"/>
</dbReference>
<reference evidence="1 2" key="1">
    <citation type="submission" date="2022-12" db="EMBL/GenBank/DDBJ databases">
        <title>Hymenobacter canadensis sp. nov. isolated from lake water of the Cambridge Bay, Canada.</title>
        <authorList>
            <person name="Kim W.H."/>
            <person name="Lee Y.M."/>
        </authorList>
    </citation>
    <scope>NUCLEOTIDE SEQUENCE [LARGE SCALE GENOMIC DNA]</scope>
    <source>
        <strain evidence="1 2">PAMC 29467</strain>
    </source>
</reference>
<dbReference type="InterPro" id="IPR001646">
    <property type="entry name" value="5peptide_repeat"/>
</dbReference>
<dbReference type="Gene3D" id="2.160.20.80">
    <property type="entry name" value="E3 ubiquitin-protein ligase SopA"/>
    <property type="match status" value="1"/>
</dbReference>
<proteinExistence type="predicted"/>
<dbReference type="PANTHER" id="PTHR42999:SF1">
    <property type="entry name" value="PENTAPEPTIDE REPEAT-CONTAINING PROTEIN"/>
    <property type="match status" value="1"/>
</dbReference>
<accession>A0ABY7LP05</accession>
<organism evidence="1 2">
    <name type="scientific">Hymenobacter canadensis</name>
    <dbReference type="NCBI Taxonomy" id="2999067"/>
    <lineage>
        <taxon>Bacteria</taxon>
        <taxon>Pseudomonadati</taxon>
        <taxon>Bacteroidota</taxon>
        <taxon>Cytophagia</taxon>
        <taxon>Cytophagales</taxon>
        <taxon>Hymenobacteraceae</taxon>
        <taxon>Hymenobacter</taxon>
    </lineage>
</organism>
<dbReference type="RefSeq" id="WP_269559271.1">
    <property type="nucleotide sequence ID" value="NZ_CP114767.1"/>
</dbReference>
<dbReference type="PANTHER" id="PTHR42999">
    <property type="entry name" value="ANTIBIOTIC RESISTANCE PROTEIN MCBG"/>
    <property type="match status" value="1"/>
</dbReference>
<dbReference type="SUPFAM" id="SSF141571">
    <property type="entry name" value="Pentapeptide repeat-like"/>
    <property type="match status" value="1"/>
</dbReference>
<evidence type="ECO:0000313" key="1">
    <source>
        <dbReference type="EMBL" id="WBA41191.1"/>
    </source>
</evidence>
<dbReference type="Pfam" id="PF13599">
    <property type="entry name" value="Pentapeptide_4"/>
    <property type="match status" value="1"/>
</dbReference>
<keyword evidence="2" id="KW-1185">Reference proteome</keyword>
<sequence>MRRPASKAPKALTKPAYFPPENVLERALPPALAGQREFEEYRFRNIDFSGANLAGFRFSDCLFENCNLAGANLSQTALQNVAFEGCKLLGLPFHACRDMLFGVHFDRCQLDYASFMGRALPATRFVGCSLQEADFSQANLTAAVFDDCQLTRAIFRQSILVGTDFRTAHEVELDPEQNEVRQARFSRHSLPGLLTKYALVIE</sequence>
<evidence type="ECO:0000313" key="2">
    <source>
        <dbReference type="Proteomes" id="UP001211005"/>
    </source>
</evidence>
<dbReference type="InterPro" id="IPR052949">
    <property type="entry name" value="PA_immunity-related"/>
</dbReference>